<protein>
    <recommendedName>
        <fullName evidence="3">RNase H type-1 domain-containing protein</fullName>
    </recommendedName>
</protein>
<evidence type="ECO:0000313" key="1">
    <source>
        <dbReference type="EMBL" id="CAA7059623.1"/>
    </source>
</evidence>
<evidence type="ECO:0008006" key="3">
    <source>
        <dbReference type="Google" id="ProtNLM"/>
    </source>
</evidence>
<dbReference type="AlphaFoldDB" id="A0A6D2KS12"/>
<name>A0A6D2KS12_9BRAS</name>
<accession>A0A6D2KS12</accession>
<sequence length="142" mass="16103">MRDYTWSTVFAISVWWIWKWRCWNVFGNNGKCRDRVRFLKNLATEISLANEKLRGRQAVGTRVERRIAWKLPENGWWKMNTDGASRGNPGSTATGGVLRDEYGTWVSGFALNIGVFCSTSRAMGSLLWPICGMGETNPTLGH</sequence>
<dbReference type="InterPro" id="IPR012337">
    <property type="entry name" value="RNaseH-like_sf"/>
</dbReference>
<organism evidence="1 2">
    <name type="scientific">Microthlaspi erraticum</name>
    <dbReference type="NCBI Taxonomy" id="1685480"/>
    <lineage>
        <taxon>Eukaryota</taxon>
        <taxon>Viridiplantae</taxon>
        <taxon>Streptophyta</taxon>
        <taxon>Embryophyta</taxon>
        <taxon>Tracheophyta</taxon>
        <taxon>Spermatophyta</taxon>
        <taxon>Magnoliopsida</taxon>
        <taxon>eudicotyledons</taxon>
        <taxon>Gunneridae</taxon>
        <taxon>Pentapetalae</taxon>
        <taxon>rosids</taxon>
        <taxon>malvids</taxon>
        <taxon>Brassicales</taxon>
        <taxon>Brassicaceae</taxon>
        <taxon>Coluteocarpeae</taxon>
        <taxon>Microthlaspi</taxon>
    </lineage>
</organism>
<dbReference type="Proteomes" id="UP000467841">
    <property type="component" value="Unassembled WGS sequence"/>
</dbReference>
<reference evidence="1" key="1">
    <citation type="submission" date="2020-01" db="EMBL/GenBank/DDBJ databases">
        <authorList>
            <person name="Mishra B."/>
        </authorList>
    </citation>
    <scope>NUCLEOTIDE SEQUENCE [LARGE SCALE GENOMIC DNA]</scope>
</reference>
<dbReference type="PANTHER" id="PTHR47723:SF19">
    <property type="entry name" value="POLYNUCLEOTIDYL TRANSFERASE, RIBONUCLEASE H-LIKE SUPERFAMILY PROTEIN"/>
    <property type="match status" value="1"/>
</dbReference>
<dbReference type="SUPFAM" id="SSF53098">
    <property type="entry name" value="Ribonuclease H-like"/>
    <property type="match status" value="1"/>
</dbReference>
<dbReference type="PANTHER" id="PTHR47723">
    <property type="entry name" value="OS05G0353850 PROTEIN"/>
    <property type="match status" value="1"/>
</dbReference>
<dbReference type="OrthoDB" id="1937258at2759"/>
<proteinExistence type="predicted"/>
<gene>
    <name evidence="1" type="ORF">MERR_LOCUS46859</name>
</gene>
<dbReference type="EMBL" id="CACVBM020001784">
    <property type="protein sequence ID" value="CAA7059623.1"/>
    <property type="molecule type" value="Genomic_DNA"/>
</dbReference>
<evidence type="ECO:0000313" key="2">
    <source>
        <dbReference type="Proteomes" id="UP000467841"/>
    </source>
</evidence>
<keyword evidence="2" id="KW-1185">Reference proteome</keyword>
<dbReference type="InterPro" id="IPR053151">
    <property type="entry name" value="RNase_H-like"/>
</dbReference>
<comment type="caution">
    <text evidence="1">The sequence shown here is derived from an EMBL/GenBank/DDBJ whole genome shotgun (WGS) entry which is preliminary data.</text>
</comment>